<proteinExistence type="predicted"/>
<dbReference type="AlphaFoldDB" id="A0A392TBW5"/>
<evidence type="ECO:0000313" key="2">
    <source>
        <dbReference type="Proteomes" id="UP000265520"/>
    </source>
</evidence>
<keyword evidence="2" id="KW-1185">Reference proteome</keyword>
<name>A0A392TBW5_9FABA</name>
<feature type="non-terminal residue" evidence="1">
    <location>
        <position position="1"/>
    </location>
</feature>
<sequence length="24" mass="2670">DPEVLDIGSHEVVPRLFKEKTSSS</sequence>
<reference evidence="1 2" key="1">
    <citation type="journal article" date="2018" name="Front. Plant Sci.">
        <title>Red Clover (Trifolium pratense) and Zigzag Clover (T. medium) - A Picture of Genomic Similarities and Differences.</title>
        <authorList>
            <person name="Dluhosova J."/>
            <person name="Istvanek J."/>
            <person name="Nedelnik J."/>
            <person name="Repkova J."/>
        </authorList>
    </citation>
    <scope>NUCLEOTIDE SEQUENCE [LARGE SCALE GENOMIC DNA]</scope>
    <source>
        <strain evidence="2">cv. 10/8</strain>
        <tissue evidence="1">Leaf</tissue>
    </source>
</reference>
<dbReference type="Proteomes" id="UP000265520">
    <property type="component" value="Unassembled WGS sequence"/>
</dbReference>
<accession>A0A392TBW5</accession>
<comment type="caution">
    <text evidence="1">The sequence shown here is derived from an EMBL/GenBank/DDBJ whole genome shotgun (WGS) entry which is preliminary data.</text>
</comment>
<organism evidence="1 2">
    <name type="scientific">Trifolium medium</name>
    <dbReference type="NCBI Taxonomy" id="97028"/>
    <lineage>
        <taxon>Eukaryota</taxon>
        <taxon>Viridiplantae</taxon>
        <taxon>Streptophyta</taxon>
        <taxon>Embryophyta</taxon>
        <taxon>Tracheophyta</taxon>
        <taxon>Spermatophyta</taxon>
        <taxon>Magnoliopsida</taxon>
        <taxon>eudicotyledons</taxon>
        <taxon>Gunneridae</taxon>
        <taxon>Pentapetalae</taxon>
        <taxon>rosids</taxon>
        <taxon>fabids</taxon>
        <taxon>Fabales</taxon>
        <taxon>Fabaceae</taxon>
        <taxon>Papilionoideae</taxon>
        <taxon>50 kb inversion clade</taxon>
        <taxon>NPAAA clade</taxon>
        <taxon>Hologalegina</taxon>
        <taxon>IRL clade</taxon>
        <taxon>Trifolieae</taxon>
        <taxon>Trifolium</taxon>
    </lineage>
</organism>
<protein>
    <submittedName>
        <fullName evidence="1">Uncharacterized protein</fullName>
    </submittedName>
</protein>
<evidence type="ECO:0000313" key="1">
    <source>
        <dbReference type="EMBL" id="MCI58643.1"/>
    </source>
</evidence>
<dbReference type="EMBL" id="LXQA010549613">
    <property type="protein sequence ID" value="MCI58643.1"/>
    <property type="molecule type" value="Genomic_DNA"/>
</dbReference>